<evidence type="ECO:0000313" key="2">
    <source>
        <dbReference type="EMBL" id="GBP05928.1"/>
    </source>
</evidence>
<protein>
    <submittedName>
        <fullName evidence="2">Uncharacterized protein</fullName>
    </submittedName>
</protein>
<dbReference type="AlphaFoldDB" id="A0A4C1SXM8"/>
<dbReference type="Proteomes" id="UP000299102">
    <property type="component" value="Unassembled WGS sequence"/>
</dbReference>
<organism evidence="2 3">
    <name type="scientific">Eumeta variegata</name>
    <name type="common">Bagworm moth</name>
    <name type="synonym">Eumeta japonica</name>
    <dbReference type="NCBI Taxonomy" id="151549"/>
    <lineage>
        <taxon>Eukaryota</taxon>
        <taxon>Metazoa</taxon>
        <taxon>Ecdysozoa</taxon>
        <taxon>Arthropoda</taxon>
        <taxon>Hexapoda</taxon>
        <taxon>Insecta</taxon>
        <taxon>Pterygota</taxon>
        <taxon>Neoptera</taxon>
        <taxon>Endopterygota</taxon>
        <taxon>Lepidoptera</taxon>
        <taxon>Glossata</taxon>
        <taxon>Ditrysia</taxon>
        <taxon>Tineoidea</taxon>
        <taxon>Psychidae</taxon>
        <taxon>Oiketicinae</taxon>
        <taxon>Eumeta</taxon>
    </lineage>
</organism>
<gene>
    <name evidence="2" type="ORF">EVAR_3209_1</name>
</gene>
<proteinExistence type="predicted"/>
<feature type="region of interest" description="Disordered" evidence="1">
    <location>
        <begin position="162"/>
        <end position="190"/>
    </location>
</feature>
<reference evidence="2 3" key="1">
    <citation type="journal article" date="2019" name="Commun. Biol.">
        <title>The bagworm genome reveals a unique fibroin gene that provides high tensile strength.</title>
        <authorList>
            <person name="Kono N."/>
            <person name="Nakamura H."/>
            <person name="Ohtoshi R."/>
            <person name="Tomita M."/>
            <person name="Numata K."/>
            <person name="Arakawa K."/>
        </authorList>
    </citation>
    <scope>NUCLEOTIDE SEQUENCE [LARGE SCALE GENOMIC DNA]</scope>
</reference>
<dbReference type="EMBL" id="BGZK01000020">
    <property type="protein sequence ID" value="GBP05928.1"/>
    <property type="molecule type" value="Genomic_DNA"/>
</dbReference>
<keyword evidence="3" id="KW-1185">Reference proteome</keyword>
<sequence length="190" mass="21457">MGITIQAHSWLRLPPSFRSPEHHPDDWCYTTVNVMRIFLQDDVGQSKRLLNFATSWFDSSPTRVNAIHKIKKTVRGEDYSLCCLLSLGRACRLSDERCGHSTACSESHPRLPASTINQAVNRINHTTARTRSRRILAGRPPAGRRDTSDEWRNKKLTNLHGGLAGGRTPLGMSFMRPNRYKADNDTVTDT</sequence>
<name>A0A4C1SXM8_EUMVA</name>
<comment type="caution">
    <text evidence="2">The sequence shown here is derived from an EMBL/GenBank/DDBJ whole genome shotgun (WGS) entry which is preliminary data.</text>
</comment>
<accession>A0A4C1SXM8</accession>
<evidence type="ECO:0000313" key="3">
    <source>
        <dbReference type="Proteomes" id="UP000299102"/>
    </source>
</evidence>
<evidence type="ECO:0000256" key="1">
    <source>
        <dbReference type="SAM" id="MobiDB-lite"/>
    </source>
</evidence>